<dbReference type="GO" id="GO:0009252">
    <property type="term" value="P:peptidoglycan biosynthetic process"/>
    <property type="evidence" value="ECO:0007669"/>
    <property type="project" value="UniProtKB-KW"/>
</dbReference>
<feature type="coiled-coil region" evidence="8">
    <location>
        <begin position="112"/>
        <end position="139"/>
    </location>
</feature>
<evidence type="ECO:0000256" key="4">
    <source>
        <dbReference type="ARBA" id="ARBA00023136"/>
    </source>
</evidence>
<dbReference type="PANTHER" id="PTHR38038:SF1">
    <property type="entry name" value="PENICILLIN-BINDING PROTEIN ACTIVATOR LPOA"/>
    <property type="match status" value="1"/>
</dbReference>
<accession>A0A090BUS5</accession>
<dbReference type="HOGENOM" id="CLU_026091_2_1_6"/>
<keyword evidence="7 9" id="KW-0449">Lipoprotein</keyword>
<protein>
    <submittedName>
        <fullName evidence="9">Putative lipoprotein</fullName>
    </submittedName>
</protein>
<dbReference type="AlphaFoldDB" id="A0A090BUS5"/>
<evidence type="ECO:0000313" key="10">
    <source>
        <dbReference type="Proteomes" id="UP000031623"/>
    </source>
</evidence>
<dbReference type="InterPro" id="IPR011990">
    <property type="entry name" value="TPR-like_helical_dom_sf"/>
</dbReference>
<dbReference type="GO" id="GO:0031241">
    <property type="term" value="C:periplasmic side of cell outer membrane"/>
    <property type="evidence" value="ECO:0007669"/>
    <property type="project" value="TreeGrafter"/>
</dbReference>
<dbReference type="OrthoDB" id="6708821at2"/>
<evidence type="ECO:0000256" key="8">
    <source>
        <dbReference type="SAM" id="Coils"/>
    </source>
</evidence>
<dbReference type="Proteomes" id="UP000031623">
    <property type="component" value="Chromosome"/>
</dbReference>
<keyword evidence="6" id="KW-0998">Cell outer membrane</keyword>
<dbReference type="PROSITE" id="PS51257">
    <property type="entry name" value="PROKAR_LIPOPROTEIN"/>
    <property type="match status" value="1"/>
</dbReference>
<dbReference type="Gene3D" id="1.25.40.10">
    <property type="entry name" value="Tetratricopeptide repeat domain"/>
    <property type="match status" value="1"/>
</dbReference>
<keyword evidence="4" id="KW-0472">Membrane</keyword>
<evidence type="ECO:0000256" key="3">
    <source>
        <dbReference type="ARBA" id="ARBA00022984"/>
    </source>
</evidence>
<evidence type="ECO:0000256" key="7">
    <source>
        <dbReference type="ARBA" id="ARBA00023288"/>
    </source>
</evidence>
<dbReference type="Gene3D" id="3.40.50.2300">
    <property type="match status" value="2"/>
</dbReference>
<dbReference type="GO" id="GO:0030234">
    <property type="term" value="F:enzyme regulator activity"/>
    <property type="evidence" value="ECO:0007669"/>
    <property type="project" value="TreeGrafter"/>
</dbReference>
<gene>
    <name evidence="9" type="ORF">THII_1319</name>
</gene>
<name>A0A090BUS5_9GAMM</name>
<dbReference type="GO" id="GO:0008360">
    <property type="term" value="P:regulation of cell shape"/>
    <property type="evidence" value="ECO:0007669"/>
    <property type="project" value="UniProtKB-KW"/>
</dbReference>
<evidence type="ECO:0000256" key="2">
    <source>
        <dbReference type="ARBA" id="ARBA00022960"/>
    </source>
</evidence>
<sequence length="600" mass="67193">MSMKIHTSTYLIILFALLLSSCGTWLPKHNEPTTSQLVSDPAVKAKQLEMQGYYPEAAHEYLRIAAQMRPPTQQGYQLSAIKALVQANMITEAKAELARLDIKQSYGLEIPLELVRIKIDLAEQQVESASQRLKGIDSNTLPLPLQLEYKQLYAQIEMAKGDTLGAVHQWIEVDKLTQANPNLLRKNHQQLWRTLLSYPLNDLKQIEQSPGDIFSGWVALSLLVSTTPQGYLQAALDNWQLRFPNHPANQDIIPTLLIPPTNQISAQPQPLKQIALLLPLSGKFGDWAEAIKNGFITAAEADSLANRPQINIHDVNSENILESYDKAVKAGAEFVVGPLEKQDLEMLADKKKPQLPVPTLGLNHLETPITTGNLYQFSLSPEDEAQIVAIRAANDGHRSALVFVPEGDWGKRLLTAFQTEWEKRGGKIVREQSYGNHFEVAVGQLRQNLNQGDMLFLVAFPPLARQILPLLNADSTQRLPIYSTSHLYAGTPDQERDKNLNGVKFVDMPWILVPDSKAQQLHSLLQTGWPSEKIEKLSRLHALGVDAYELLSRLRSLDSQTSFQWPGQTGHLSLSQDGKIHRDQLQWAHFVEGVPQLLNE</sequence>
<evidence type="ECO:0000256" key="5">
    <source>
        <dbReference type="ARBA" id="ARBA00023139"/>
    </source>
</evidence>
<organism evidence="9 10">
    <name type="scientific">Thioploca ingrica</name>
    <dbReference type="NCBI Taxonomy" id="40754"/>
    <lineage>
        <taxon>Bacteria</taxon>
        <taxon>Pseudomonadati</taxon>
        <taxon>Pseudomonadota</taxon>
        <taxon>Gammaproteobacteria</taxon>
        <taxon>Thiotrichales</taxon>
        <taxon>Thiotrichaceae</taxon>
        <taxon>Thioploca</taxon>
    </lineage>
</organism>
<keyword evidence="10" id="KW-1185">Reference proteome</keyword>
<keyword evidence="8" id="KW-0175">Coiled coil</keyword>
<keyword evidence="2" id="KW-0133">Cell shape</keyword>
<dbReference type="Gene3D" id="1.25.40.650">
    <property type="match status" value="1"/>
</dbReference>
<proteinExistence type="predicted"/>
<evidence type="ECO:0000256" key="6">
    <source>
        <dbReference type="ARBA" id="ARBA00023237"/>
    </source>
</evidence>
<dbReference type="InterPro" id="IPR028082">
    <property type="entry name" value="Peripla_BP_I"/>
</dbReference>
<dbReference type="SUPFAM" id="SSF53822">
    <property type="entry name" value="Periplasmic binding protein-like I"/>
    <property type="match status" value="1"/>
</dbReference>
<keyword evidence="3" id="KW-0573">Peptidoglycan synthesis</keyword>
<keyword evidence="5" id="KW-0564">Palmitate</keyword>
<dbReference type="KEGG" id="tig:THII_1319"/>
<dbReference type="Pfam" id="PF04348">
    <property type="entry name" value="LppC"/>
    <property type="match status" value="1"/>
</dbReference>
<reference evidence="9 10" key="1">
    <citation type="journal article" date="2014" name="ISME J.">
        <title>Ecophysiology of Thioploca ingrica as revealed by the complete genome sequence supplemented with proteomic evidence.</title>
        <authorList>
            <person name="Kojima H."/>
            <person name="Ogura Y."/>
            <person name="Yamamoto N."/>
            <person name="Togashi T."/>
            <person name="Mori H."/>
            <person name="Watanabe T."/>
            <person name="Nemoto F."/>
            <person name="Kurokawa K."/>
            <person name="Hayashi T."/>
            <person name="Fukui M."/>
        </authorList>
    </citation>
    <scope>NUCLEOTIDE SEQUENCE [LARGE SCALE GENOMIC DNA]</scope>
</reference>
<keyword evidence="1" id="KW-0732">Signal</keyword>
<dbReference type="PANTHER" id="PTHR38038">
    <property type="entry name" value="PENICILLIN-BINDING PROTEIN ACTIVATOR LPOA"/>
    <property type="match status" value="1"/>
</dbReference>
<dbReference type="CDD" id="cd06339">
    <property type="entry name" value="PBP1_YraM_LppC_lipoprotein-like"/>
    <property type="match status" value="1"/>
</dbReference>
<evidence type="ECO:0000313" key="9">
    <source>
        <dbReference type="EMBL" id="BAP55616.1"/>
    </source>
</evidence>
<dbReference type="STRING" id="40754.THII_1319"/>
<dbReference type="EMBL" id="AP014633">
    <property type="protein sequence ID" value="BAP55616.1"/>
    <property type="molecule type" value="Genomic_DNA"/>
</dbReference>
<dbReference type="InterPro" id="IPR007443">
    <property type="entry name" value="LpoA"/>
</dbReference>
<evidence type="ECO:0000256" key="1">
    <source>
        <dbReference type="ARBA" id="ARBA00022729"/>
    </source>
</evidence>